<dbReference type="Gene3D" id="1.20.120.450">
    <property type="entry name" value="dinb family like domain"/>
    <property type="match status" value="1"/>
</dbReference>
<proteinExistence type="predicted"/>
<keyword evidence="3" id="KW-1185">Reference proteome</keyword>
<accession>A0ABY3U9E9</accession>
<feature type="domain" description="Mycothiol-dependent maleylpyruvate isomerase metal-binding" evidence="1">
    <location>
        <begin position="11"/>
        <end position="97"/>
    </location>
</feature>
<dbReference type="InterPro" id="IPR024344">
    <property type="entry name" value="MDMPI_metal-binding"/>
</dbReference>
<organism evidence="2 3">
    <name type="scientific">Mycolicibacillus parakoreensis</name>
    <dbReference type="NCBI Taxonomy" id="1069221"/>
    <lineage>
        <taxon>Bacteria</taxon>
        <taxon>Bacillati</taxon>
        <taxon>Actinomycetota</taxon>
        <taxon>Actinomycetes</taxon>
        <taxon>Mycobacteriales</taxon>
        <taxon>Mycobacteriaceae</taxon>
        <taxon>Mycolicibacillus</taxon>
    </lineage>
</organism>
<dbReference type="InterPro" id="IPR017517">
    <property type="entry name" value="Maleyloyr_isom"/>
</dbReference>
<dbReference type="Pfam" id="PF11716">
    <property type="entry name" value="MDMPI_N"/>
    <property type="match status" value="1"/>
</dbReference>
<sequence>MAALSVREMARRERRDFADLLDGLSPPQWAAASLCGRWSVREVVAHTLAYLSQSRRGLLGAMIRHRGDVDRLNAAALPAYARLPPPQLAALMRAGVDPAGAGALYGCRVALIECLIHQQDIRRPLGLDRAVPADRLRAALRYARASPVIGAARRTAGLRLVATDLDWSAGRGPEVTGPGEALLLAMTGRAGAVADDLRGSGVNRLR</sequence>
<dbReference type="NCBIfam" id="TIGR03083">
    <property type="entry name" value="maleylpyruvate isomerase family mycothiol-dependent enzyme"/>
    <property type="match status" value="1"/>
</dbReference>
<dbReference type="EMBL" id="CP092365">
    <property type="protein sequence ID" value="ULN54347.1"/>
    <property type="molecule type" value="Genomic_DNA"/>
</dbReference>
<dbReference type="InterPro" id="IPR034660">
    <property type="entry name" value="DinB/YfiT-like"/>
</dbReference>
<dbReference type="Proteomes" id="UP001055200">
    <property type="component" value="Chromosome"/>
</dbReference>
<dbReference type="SUPFAM" id="SSF109854">
    <property type="entry name" value="DinB/YfiT-like putative metalloenzymes"/>
    <property type="match status" value="1"/>
</dbReference>
<name>A0ABY3U9E9_9MYCO</name>
<protein>
    <submittedName>
        <fullName evidence="2">Maleylpyruvate isomerase family mycothiol-dependent enzyme</fullName>
    </submittedName>
</protein>
<evidence type="ECO:0000313" key="2">
    <source>
        <dbReference type="EMBL" id="ULN54347.1"/>
    </source>
</evidence>
<gene>
    <name evidence="2" type="ORF">MIU77_08980</name>
</gene>
<evidence type="ECO:0000259" key="1">
    <source>
        <dbReference type="Pfam" id="PF11716"/>
    </source>
</evidence>
<dbReference type="GO" id="GO:0016853">
    <property type="term" value="F:isomerase activity"/>
    <property type="evidence" value="ECO:0007669"/>
    <property type="project" value="UniProtKB-KW"/>
</dbReference>
<dbReference type="RefSeq" id="WP_240172543.1">
    <property type="nucleotide sequence ID" value="NZ_CP092365.1"/>
</dbReference>
<keyword evidence="2" id="KW-0413">Isomerase</keyword>
<reference evidence="2" key="1">
    <citation type="submission" date="2022-08" db="EMBL/GenBank/DDBJ databases">
        <title>Complete genome sequence of 14 non-tuberculosis mycobacteria type-strains.</title>
        <authorList>
            <person name="Igarashi Y."/>
            <person name="Osugi A."/>
            <person name="Mitarai S."/>
        </authorList>
    </citation>
    <scope>NUCLEOTIDE SEQUENCE</scope>
    <source>
        <strain evidence="2">DSM 45575</strain>
    </source>
</reference>
<evidence type="ECO:0000313" key="3">
    <source>
        <dbReference type="Proteomes" id="UP001055200"/>
    </source>
</evidence>